<organism evidence="1 2">
    <name type="scientific">Oxalobacter paraformigenes</name>
    <dbReference type="NCBI Taxonomy" id="556268"/>
    <lineage>
        <taxon>Bacteria</taxon>
        <taxon>Pseudomonadati</taxon>
        <taxon>Pseudomonadota</taxon>
        <taxon>Betaproteobacteria</taxon>
        <taxon>Burkholderiales</taxon>
        <taxon>Oxalobacteraceae</taxon>
        <taxon>Oxalobacter</taxon>
    </lineage>
</organism>
<protein>
    <recommendedName>
        <fullName evidence="3">SAM-dependent methyltransferase</fullName>
    </recommendedName>
</protein>
<dbReference type="RefSeq" id="WP_020994895.1">
    <property type="nucleotide sequence ID" value="NZ_CABMNL010000001.1"/>
</dbReference>
<sequence length="234" mass="26870">MPYIMKNVVPWGRTLNEYRKMFALSDTELKGHIAGFGDGVASFNAECGTLGGHVTSVDPVYRFTGERLEKVLAEAKRRLIGETARERKKDNAAIARDIDELERRHMTAVQLFMDDYEEGKKAGRYRDCELPFRLPFPDDTFDLGLSSHFLLLYTRHGINFHIQAIGEMLRTCRQIRIFPVMDVRGEKTGLARKVVEHFARDYELAFCKTDYHCGNGHNDMLIIRRKDTTSPAVH</sequence>
<keyword evidence="2" id="KW-1185">Reference proteome</keyword>
<proteinExistence type="predicted"/>
<dbReference type="AlphaFoldDB" id="C3X474"/>
<reference evidence="1" key="1">
    <citation type="submission" date="2011-10" db="EMBL/GenBank/DDBJ databases">
        <title>The Genome Sequence of Oxalobacter formigenes HOxBLS.</title>
        <authorList>
            <consortium name="The Broad Institute Genome Sequencing Platform"/>
            <person name="Earl A."/>
            <person name="Ward D."/>
            <person name="Feldgarden M."/>
            <person name="Gevers D."/>
            <person name="Allison M.J."/>
            <person name="Humphrey S."/>
            <person name="Young S.K."/>
            <person name="Zeng Q."/>
            <person name="Gargeya S."/>
            <person name="Fitzgerald M."/>
            <person name="Haas B."/>
            <person name="Abouelleil A."/>
            <person name="Alvarado L."/>
            <person name="Arachchi H.M."/>
            <person name="Berlin A."/>
            <person name="Brown A."/>
            <person name="Chapman S.B."/>
            <person name="Chen Z."/>
            <person name="Dunbar C."/>
            <person name="Freedman E."/>
            <person name="Gearin G."/>
            <person name="Goldberg J."/>
            <person name="Griggs A."/>
            <person name="Gujja S."/>
            <person name="Heiman D."/>
            <person name="Howarth C."/>
            <person name="Larson L."/>
            <person name="Lui A."/>
            <person name="MacDonald P.J.P."/>
            <person name="Montmayeur A."/>
            <person name="Murphy C."/>
            <person name="Neiman D."/>
            <person name="Pearson M."/>
            <person name="Priest M."/>
            <person name="Roberts A."/>
            <person name="Saif S."/>
            <person name="Shea T."/>
            <person name="Shenoy N."/>
            <person name="Sisk P."/>
            <person name="Stolte C."/>
            <person name="Sykes S."/>
            <person name="Wortman J."/>
            <person name="Nusbaum C."/>
            <person name="Birren B."/>
        </authorList>
    </citation>
    <scope>NUCLEOTIDE SEQUENCE [LARGE SCALE GENOMIC DNA]</scope>
    <source>
        <strain evidence="1">HOxBLS</strain>
    </source>
</reference>
<dbReference type="eggNOG" id="COG2226">
    <property type="taxonomic scope" value="Bacteria"/>
</dbReference>
<dbReference type="EMBL" id="ACDP02000007">
    <property type="protein sequence ID" value="EEO28010.2"/>
    <property type="molecule type" value="Genomic_DNA"/>
</dbReference>
<evidence type="ECO:0008006" key="3">
    <source>
        <dbReference type="Google" id="ProtNLM"/>
    </source>
</evidence>
<gene>
    <name evidence="1" type="ORF">OFAG_01163</name>
</gene>
<accession>C3X474</accession>
<dbReference type="Proteomes" id="UP000003973">
    <property type="component" value="Unassembled WGS sequence"/>
</dbReference>
<comment type="caution">
    <text evidence="1">The sequence shown here is derived from an EMBL/GenBank/DDBJ whole genome shotgun (WGS) entry which is preliminary data.</text>
</comment>
<name>C3X474_9BURK</name>
<evidence type="ECO:0000313" key="2">
    <source>
        <dbReference type="Proteomes" id="UP000003973"/>
    </source>
</evidence>
<evidence type="ECO:0000313" key="1">
    <source>
        <dbReference type="EMBL" id="EEO28010.2"/>
    </source>
</evidence>
<dbReference type="HOGENOM" id="CLU_077876_1_0_4"/>